<dbReference type="InterPro" id="IPR001173">
    <property type="entry name" value="Glyco_trans_2-like"/>
</dbReference>
<dbReference type="RefSeq" id="WP_041504241.1">
    <property type="nucleotide sequence ID" value="NZ_JPIT01000032.1"/>
</dbReference>
<dbReference type="Pfam" id="PF00535">
    <property type="entry name" value="Glycos_transf_2"/>
    <property type="match status" value="1"/>
</dbReference>
<proteinExistence type="predicted"/>
<dbReference type="EMBL" id="JPIU01000038">
    <property type="protein sequence ID" value="KIO44835.1"/>
    <property type="molecule type" value="Genomic_DNA"/>
</dbReference>
<protein>
    <submittedName>
        <fullName evidence="3">Glycosyl transferase</fullName>
    </submittedName>
</protein>
<dbReference type="AlphaFoldDB" id="A0A0C3R5D5"/>
<dbReference type="Proteomes" id="UP000031937">
    <property type="component" value="Unassembled WGS sequence"/>
</dbReference>
<evidence type="ECO:0000259" key="1">
    <source>
        <dbReference type="Pfam" id="PF00535"/>
    </source>
</evidence>
<dbReference type="SUPFAM" id="SSF53448">
    <property type="entry name" value="Nucleotide-diphospho-sugar transferases"/>
    <property type="match status" value="1"/>
</dbReference>
<organism evidence="3 5">
    <name type="scientific">Sanguibacteroides justesenii</name>
    <dbReference type="NCBI Taxonomy" id="1547597"/>
    <lineage>
        <taxon>Bacteria</taxon>
        <taxon>Pseudomonadati</taxon>
        <taxon>Bacteroidota</taxon>
        <taxon>Bacteroidia</taxon>
        <taxon>Bacteroidales</taxon>
        <taxon>Porphyromonadaceae</taxon>
        <taxon>Sanguibacteroides</taxon>
    </lineage>
</organism>
<reference evidence="2 4" key="2">
    <citation type="submission" date="2014-07" db="EMBL/GenBank/DDBJ databases">
        <title>Porphyromonadaceae bacterium OUH 334697 = ATCC BAA-2682 = DSM 28341 draft genome.</title>
        <authorList>
            <person name="Sydenham T.V."/>
            <person name="Hasman H."/>
            <person name="Justesen U.S."/>
        </authorList>
    </citation>
    <scope>NUCLEOTIDE SEQUENCE [LARGE SCALE GENOMIC DNA]</scope>
    <source>
        <strain evidence="2 4">OUH 334697</strain>
    </source>
</reference>
<evidence type="ECO:0000313" key="3">
    <source>
        <dbReference type="EMBL" id="KIO44835.1"/>
    </source>
</evidence>
<dbReference type="Gene3D" id="3.90.550.10">
    <property type="entry name" value="Spore Coat Polysaccharide Biosynthesis Protein SpsA, Chain A"/>
    <property type="match status" value="2"/>
</dbReference>
<evidence type="ECO:0000313" key="5">
    <source>
        <dbReference type="Proteomes" id="UP000031980"/>
    </source>
</evidence>
<dbReference type="PANTHER" id="PTHR43685:SF2">
    <property type="entry name" value="GLYCOSYLTRANSFERASE 2-LIKE DOMAIN-CONTAINING PROTEIN"/>
    <property type="match status" value="1"/>
</dbReference>
<evidence type="ECO:0000313" key="2">
    <source>
        <dbReference type="EMBL" id="KIO43120.1"/>
    </source>
</evidence>
<accession>A0A0C3R5D5</accession>
<dbReference type="PANTHER" id="PTHR43685">
    <property type="entry name" value="GLYCOSYLTRANSFERASE"/>
    <property type="match status" value="1"/>
</dbReference>
<sequence>MNRILTCFLVDKSDNIFLQNKLEFQSQLETENIIPLREPIHQTNTLKELAKQIRTPFCLFYLKNAPVKLAPYALERMVQVAETTGATMVYSDHYSLKKGVSLPHPTIEYQIGSLRNDFDFGSLILFNTVKFKQAVEKIRTTYRYAALYDLRLRLSREGMIIRIPEFLYTDTEEDLRLSGEKQFDYVNPQNREVQIEMEQACTTHLKAINAWLPPEFETVDLNEQKFTTEASVIIPVRNREKTIADAIRSALNQKTTFDFNVIVIDNHSTDSTTEIIRDLSRGDKRIVHLIPDQPQTGIGGCWTHAIMQNCCGKFAVQLDSDDLYIDDQVLQLLIDTFYKHQCAMLVGSYRMVDFNLKEIPPGIIDHKEWSMENGHNNALRINGLGAPRAFYTPILRKIKIPNVSYGEDYAVALAICRRYRIGRIYTPVYLCRRWEGNSDADLTITKVNEHNTYKDKIRTIELWGRIRYNLKRKEND</sequence>
<reference evidence="3 5" key="1">
    <citation type="submission" date="2014-07" db="EMBL/GenBank/DDBJ databases">
        <title>Porphyromonadaceae bacterium OUH 308042 = ATCC BAA-2681 = DSM 28342 draft genome.</title>
        <authorList>
            <person name="Sydenham T.V."/>
            <person name="Hasman H."/>
            <person name="Justensen U.S."/>
        </authorList>
    </citation>
    <scope>NUCLEOTIDE SEQUENCE [LARGE SCALE GENOMIC DNA]</scope>
    <source>
        <strain evidence="3 5">OUH 308042</strain>
    </source>
</reference>
<dbReference type="InterPro" id="IPR050834">
    <property type="entry name" value="Glycosyltransf_2"/>
</dbReference>
<keyword evidence="5" id="KW-1185">Reference proteome</keyword>
<comment type="caution">
    <text evidence="3">The sequence shown here is derived from an EMBL/GenBank/DDBJ whole genome shotgun (WGS) entry which is preliminary data.</text>
</comment>
<dbReference type="InterPro" id="IPR029044">
    <property type="entry name" value="Nucleotide-diphossugar_trans"/>
</dbReference>
<dbReference type="OrthoDB" id="1110483at2"/>
<evidence type="ECO:0000313" key="4">
    <source>
        <dbReference type="Proteomes" id="UP000031937"/>
    </source>
</evidence>
<gene>
    <name evidence="3" type="ORF">BA92_07380</name>
    <name evidence="2" type="ORF">IE90_12985</name>
</gene>
<feature type="domain" description="Glycosyltransferase 2-like" evidence="1">
    <location>
        <begin position="231"/>
        <end position="368"/>
    </location>
</feature>
<dbReference type="EMBL" id="JPIT01000032">
    <property type="protein sequence ID" value="KIO43120.1"/>
    <property type="molecule type" value="Genomic_DNA"/>
</dbReference>
<dbReference type="GO" id="GO:0016740">
    <property type="term" value="F:transferase activity"/>
    <property type="evidence" value="ECO:0007669"/>
    <property type="project" value="UniProtKB-KW"/>
</dbReference>
<keyword evidence="3" id="KW-0808">Transferase</keyword>
<name>A0A0C3R5D5_9PORP</name>
<dbReference type="Proteomes" id="UP000031980">
    <property type="component" value="Unassembled WGS sequence"/>
</dbReference>
<dbReference type="CDD" id="cd00761">
    <property type="entry name" value="Glyco_tranf_GTA_type"/>
    <property type="match status" value="1"/>
</dbReference>